<evidence type="ECO:0000256" key="3">
    <source>
        <dbReference type="ARBA" id="ARBA00022989"/>
    </source>
</evidence>
<evidence type="ECO:0000313" key="7">
    <source>
        <dbReference type="Proteomes" id="UP000516437"/>
    </source>
</evidence>
<sequence length="467" mass="52173">MDSLPDSFNPSKRLKEEFVSNLTGSSILEIVALSTNVSILILLRHCFASNHLIDVSLKKSDNEIVCSKDWRAYMASMAFDFLVIVFPMILFLTVLADWTYLCTVLLTMLLFLSMAAKRLNLSGSYSPTLEGGIDSLRTIILSYRFSVMIVTCLSILAVDFRIFPRKYAKTETYGTGLMDLGVGSFVLVNSLVSRQARNISSMSWKTGLQSTSPLIVLGFVRLVSTAGVDYQVHVSEYGVHWNFFFTLAAISILTHAIHVPPQYSGILGLLVLVGYQICLMNGLNLYLISDERGTDILSQNKEGFFSIFGYWGLYLLGVQLGNYLFFGKHSSAGMRRNRWATIRVWILSLLFWTVTVLLDRHVERVSRRMCNVAYITMVLAQNFQVMSIIMLSAYVPGSKTSILEEAFNRNLLSVFLLANLFTGLVNLSVDTLSVSSVAALFILVVYASVLSAVVGIADFHGIRLKFW</sequence>
<reference evidence="6 7" key="1">
    <citation type="journal article" date="2019" name="Plant Biotechnol. J.">
        <title>The red bayberry genome and genetic basis of sex determination.</title>
        <authorList>
            <person name="Jia H.M."/>
            <person name="Jia H.J."/>
            <person name="Cai Q.L."/>
            <person name="Wang Y."/>
            <person name="Zhao H.B."/>
            <person name="Yang W.F."/>
            <person name="Wang G.Y."/>
            <person name="Li Y.H."/>
            <person name="Zhan D.L."/>
            <person name="Shen Y.T."/>
            <person name="Niu Q.F."/>
            <person name="Chang L."/>
            <person name="Qiu J."/>
            <person name="Zhao L."/>
            <person name="Xie H.B."/>
            <person name="Fu W.Y."/>
            <person name="Jin J."/>
            <person name="Li X.W."/>
            <person name="Jiao Y."/>
            <person name="Zhou C.C."/>
            <person name="Tu T."/>
            <person name="Chai C.Y."/>
            <person name="Gao J.L."/>
            <person name="Fan L.J."/>
            <person name="van de Weg E."/>
            <person name="Wang J.Y."/>
            <person name="Gao Z.S."/>
        </authorList>
    </citation>
    <scope>NUCLEOTIDE SEQUENCE [LARGE SCALE GENOMIC DNA]</scope>
    <source>
        <tissue evidence="6">Leaves</tissue>
    </source>
</reference>
<evidence type="ECO:0000256" key="1">
    <source>
        <dbReference type="ARBA" id="ARBA00004141"/>
    </source>
</evidence>
<comment type="subcellular location">
    <subcellularLocation>
        <location evidence="1">Membrane</location>
        <topology evidence="1">Multi-pass membrane protein</topology>
    </subcellularLocation>
</comment>
<dbReference type="Proteomes" id="UP000516437">
    <property type="component" value="Chromosome 4"/>
</dbReference>
<feature type="transmembrane region" description="Helical" evidence="5">
    <location>
        <begin position="266"/>
        <end position="288"/>
    </location>
</feature>
<feature type="transmembrane region" description="Helical" evidence="5">
    <location>
        <begin position="239"/>
        <end position="259"/>
    </location>
</feature>
<evidence type="ECO:0000256" key="4">
    <source>
        <dbReference type="ARBA" id="ARBA00023136"/>
    </source>
</evidence>
<feature type="transmembrane region" description="Helical" evidence="5">
    <location>
        <begin position="437"/>
        <end position="457"/>
    </location>
</feature>
<dbReference type="EMBL" id="RXIC02000022">
    <property type="protein sequence ID" value="KAB1215988.1"/>
    <property type="molecule type" value="Genomic_DNA"/>
</dbReference>
<keyword evidence="7" id="KW-1185">Reference proteome</keyword>
<dbReference type="GO" id="GO:0032216">
    <property type="term" value="F:glucosaminyl-phosphatidylinositol O-acyltransferase activity"/>
    <property type="evidence" value="ECO:0007669"/>
    <property type="project" value="TreeGrafter"/>
</dbReference>
<evidence type="ECO:0000256" key="2">
    <source>
        <dbReference type="ARBA" id="ARBA00022692"/>
    </source>
</evidence>
<dbReference type="PANTHER" id="PTHR20661:SF0">
    <property type="entry name" value="PHOSPHATIDYLINOSITOL-GLYCAN BIOSYNTHESIS CLASS W PROTEIN"/>
    <property type="match status" value="1"/>
</dbReference>
<dbReference type="GO" id="GO:0072659">
    <property type="term" value="P:protein localization to plasma membrane"/>
    <property type="evidence" value="ECO:0007669"/>
    <property type="project" value="TreeGrafter"/>
</dbReference>
<feature type="transmembrane region" description="Helical" evidence="5">
    <location>
        <begin position="175"/>
        <end position="193"/>
    </location>
</feature>
<feature type="transmembrane region" description="Helical" evidence="5">
    <location>
        <begin position="145"/>
        <end position="163"/>
    </location>
</feature>
<dbReference type="GO" id="GO:0005783">
    <property type="term" value="C:endoplasmic reticulum"/>
    <property type="evidence" value="ECO:0007669"/>
    <property type="project" value="TreeGrafter"/>
</dbReference>
<dbReference type="PANTHER" id="PTHR20661">
    <property type="entry name" value="PHOSPHATIDYLINOSITOL-GLYCAN BIOSYNTHESIS CLASS W PROTEIN"/>
    <property type="match status" value="1"/>
</dbReference>
<feature type="transmembrane region" description="Helical" evidence="5">
    <location>
        <begin position="214"/>
        <end position="233"/>
    </location>
</feature>
<dbReference type="GO" id="GO:0006506">
    <property type="term" value="P:GPI anchor biosynthetic process"/>
    <property type="evidence" value="ECO:0007669"/>
    <property type="project" value="InterPro"/>
</dbReference>
<feature type="transmembrane region" description="Helical" evidence="5">
    <location>
        <begin position="308"/>
        <end position="327"/>
    </location>
</feature>
<keyword evidence="4 5" id="KW-0472">Membrane</keyword>
<feature type="transmembrane region" description="Helical" evidence="5">
    <location>
        <begin position="373"/>
        <end position="395"/>
    </location>
</feature>
<feature type="transmembrane region" description="Helical" evidence="5">
    <location>
        <begin position="407"/>
        <end position="425"/>
    </location>
</feature>
<protein>
    <recommendedName>
        <fullName evidence="8">GPI-anchored wall transfer protein</fullName>
    </recommendedName>
</protein>
<gene>
    <name evidence="6" type="ORF">CJ030_MR4G023620</name>
</gene>
<keyword evidence="2 5" id="KW-0812">Transmembrane</keyword>
<evidence type="ECO:0000313" key="6">
    <source>
        <dbReference type="EMBL" id="KAB1215988.1"/>
    </source>
</evidence>
<feature type="transmembrane region" description="Helical" evidence="5">
    <location>
        <begin position="339"/>
        <end position="358"/>
    </location>
</feature>
<organism evidence="6 7">
    <name type="scientific">Morella rubra</name>
    <name type="common">Chinese bayberry</name>
    <dbReference type="NCBI Taxonomy" id="262757"/>
    <lineage>
        <taxon>Eukaryota</taxon>
        <taxon>Viridiplantae</taxon>
        <taxon>Streptophyta</taxon>
        <taxon>Embryophyta</taxon>
        <taxon>Tracheophyta</taxon>
        <taxon>Spermatophyta</taxon>
        <taxon>Magnoliopsida</taxon>
        <taxon>eudicotyledons</taxon>
        <taxon>Gunneridae</taxon>
        <taxon>Pentapetalae</taxon>
        <taxon>rosids</taxon>
        <taxon>fabids</taxon>
        <taxon>Fagales</taxon>
        <taxon>Myricaceae</taxon>
        <taxon>Morella</taxon>
    </lineage>
</organism>
<dbReference type="OrthoDB" id="15270at2759"/>
<proteinExistence type="predicted"/>
<comment type="caution">
    <text evidence="6">The sequence shown here is derived from an EMBL/GenBank/DDBJ whole genome shotgun (WGS) entry which is preliminary data.</text>
</comment>
<name>A0A6A1VWQ4_9ROSI</name>
<dbReference type="GO" id="GO:0016020">
    <property type="term" value="C:membrane"/>
    <property type="evidence" value="ECO:0007669"/>
    <property type="project" value="UniProtKB-SubCell"/>
</dbReference>
<dbReference type="Pfam" id="PF06423">
    <property type="entry name" value="GWT1"/>
    <property type="match status" value="1"/>
</dbReference>
<dbReference type="InterPro" id="IPR009447">
    <property type="entry name" value="PIGW/GWT1"/>
</dbReference>
<feature type="transmembrane region" description="Helical" evidence="5">
    <location>
        <begin position="72"/>
        <end position="92"/>
    </location>
</feature>
<dbReference type="PIRSF" id="PIRSF017321">
    <property type="entry name" value="GWT1"/>
    <property type="match status" value="1"/>
</dbReference>
<accession>A0A6A1VWQ4</accession>
<evidence type="ECO:0008006" key="8">
    <source>
        <dbReference type="Google" id="ProtNLM"/>
    </source>
</evidence>
<keyword evidence="3 5" id="KW-1133">Transmembrane helix</keyword>
<evidence type="ECO:0000256" key="5">
    <source>
        <dbReference type="SAM" id="Phobius"/>
    </source>
</evidence>
<dbReference type="AlphaFoldDB" id="A0A6A1VWQ4"/>